<feature type="domain" description="VOC" evidence="2">
    <location>
        <begin position="8"/>
        <end position="126"/>
    </location>
</feature>
<organism evidence="3 4">
    <name type="scientific">Deinococcus rubellus</name>
    <dbReference type="NCBI Taxonomy" id="1889240"/>
    <lineage>
        <taxon>Bacteria</taxon>
        <taxon>Thermotogati</taxon>
        <taxon>Deinococcota</taxon>
        <taxon>Deinococci</taxon>
        <taxon>Deinococcales</taxon>
        <taxon>Deinococcaceae</taxon>
        <taxon>Deinococcus</taxon>
    </lineage>
</organism>
<accession>A0ABY5YE48</accession>
<dbReference type="InterPro" id="IPR051785">
    <property type="entry name" value="MMCE/EMCE_epimerase"/>
</dbReference>
<dbReference type="InterPro" id="IPR004360">
    <property type="entry name" value="Glyas_Fos-R_dOase_dom"/>
</dbReference>
<dbReference type="CDD" id="cd06587">
    <property type="entry name" value="VOC"/>
    <property type="match status" value="1"/>
</dbReference>
<proteinExistence type="predicted"/>
<dbReference type="Pfam" id="PF00903">
    <property type="entry name" value="Glyoxalase"/>
    <property type="match status" value="1"/>
</dbReference>
<keyword evidence="1" id="KW-0479">Metal-binding</keyword>
<reference evidence="3" key="1">
    <citation type="submission" date="2022-09" db="EMBL/GenBank/DDBJ databases">
        <title>genome sequence of Deinococcus rubellus.</title>
        <authorList>
            <person name="Srinivasan S."/>
        </authorList>
    </citation>
    <scope>NUCLEOTIDE SEQUENCE</scope>
    <source>
        <strain evidence="3">Ant6</strain>
    </source>
</reference>
<evidence type="ECO:0000259" key="2">
    <source>
        <dbReference type="PROSITE" id="PS51819"/>
    </source>
</evidence>
<gene>
    <name evidence="3" type="ORF">N0D28_09440</name>
</gene>
<dbReference type="SUPFAM" id="SSF54593">
    <property type="entry name" value="Glyoxalase/Bleomycin resistance protein/Dihydroxybiphenyl dioxygenase"/>
    <property type="match status" value="1"/>
</dbReference>
<dbReference type="InterPro" id="IPR037523">
    <property type="entry name" value="VOC_core"/>
</dbReference>
<name>A0ABY5YE48_9DEIO</name>
<dbReference type="PANTHER" id="PTHR43048:SF5">
    <property type="entry name" value="BLR5325 PROTEIN"/>
    <property type="match status" value="1"/>
</dbReference>
<evidence type="ECO:0000256" key="1">
    <source>
        <dbReference type="ARBA" id="ARBA00022723"/>
    </source>
</evidence>
<dbReference type="Proteomes" id="UP001060261">
    <property type="component" value="Chromosome"/>
</dbReference>
<dbReference type="Gene3D" id="3.10.180.10">
    <property type="entry name" value="2,3-Dihydroxybiphenyl 1,2-Dioxygenase, domain 1"/>
    <property type="match status" value="1"/>
</dbReference>
<dbReference type="EMBL" id="CP104213">
    <property type="protein sequence ID" value="UWX62986.1"/>
    <property type="molecule type" value="Genomic_DNA"/>
</dbReference>
<dbReference type="PROSITE" id="PS51819">
    <property type="entry name" value="VOC"/>
    <property type="match status" value="1"/>
</dbReference>
<evidence type="ECO:0000313" key="4">
    <source>
        <dbReference type="Proteomes" id="UP001060261"/>
    </source>
</evidence>
<keyword evidence="4" id="KW-1185">Reference proteome</keyword>
<dbReference type="RefSeq" id="WP_260559279.1">
    <property type="nucleotide sequence ID" value="NZ_BAABEC010000184.1"/>
</dbReference>
<protein>
    <submittedName>
        <fullName evidence="3">VOC family protein</fullName>
    </submittedName>
</protein>
<evidence type="ECO:0000313" key="3">
    <source>
        <dbReference type="EMBL" id="UWX62986.1"/>
    </source>
</evidence>
<dbReference type="PANTHER" id="PTHR43048">
    <property type="entry name" value="METHYLMALONYL-COA EPIMERASE"/>
    <property type="match status" value="1"/>
</dbReference>
<sequence>MTSAPPASLKHVSFLSADADAVSAFYQQLGAQVHKDLTTSEGMRRLVLGFPGGGKLQFFQATGQAPSPHPGWQEHIALYLGDLEASIGQLKASGAAFTRDLTLSPSGNPMAFVLDPDGRQVELLQAGPLSLE</sequence>
<dbReference type="InterPro" id="IPR029068">
    <property type="entry name" value="Glyas_Bleomycin-R_OHBP_Dase"/>
</dbReference>